<dbReference type="EC" id="1.1.1.133" evidence="2"/>
<proteinExistence type="inferred from homology"/>
<dbReference type="AlphaFoldDB" id="A0A9D2NJ14"/>
<dbReference type="InterPro" id="IPR005913">
    <property type="entry name" value="dTDP_dehydrorham_reduct"/>
</dbReference>
<comment type="similarity">
    <text evidence="1 2">Belongs to the dTDP-4-dehydrorhamnose reductase family.</text>
</comment>
<dbReference type="InterPro" id="IPR036291">
    <property type="entry name" value="NAD(P)-bd_dom_sf"/>
</dbReference>
<comment type="caution">
    <text evidence="4">The sequence shown here is derived from an EMBL/GenBank/DDBJ whole genome shotgun (WGS) entry which is preliminary data.</text>
</comment>
<dbReference type="EMBL" id="DWWS01000061">
    <property type="protein sequence ID" value="HJC25302.1"/>
    <property type="molecule type" value="Genomic_DNA"/>
</dbReference>
<organism evidence="4 5">
    <name type="scientific">Candidatus Eisenbergiella merdavium</name>
    <dbReference type="NCBI Taxonomy" id="2838551"/>
    <lineage>
        <taxon>Bacteria</taxon>
        <taxon>Bacillati</taxon>
        <taxon>Bacillota</taxon>
        <taxon>Clostridia</taxon>
        <taxon>Lachnospirales</taxon>
        <taxon>Lachnospiraceae</taxon>
        <taxon>Eisenbergiella</taxon>
    </lineage>
</organism>
<dbReference type="GO" id="GO:0008831">
    <property type="term" value="F:dTDP-4-dehydrorhamnose reductase activity"/>
    <property type="evidence" value="ECO:0007669"/>
    <property type="project" value="UniProtKB-EC"/>
</dbReference>
<name>A0A9D2NJ14_9FIRM</name>
<reference evidence="4" key="1">
    <citation type="journal article" date="2021" name="PeerJ">
        <title>Extensive microbial diversity within the chicken gut microbiome revealed by metagenomics and culture.</title>
        <authorList>
            <person name="Gilroy R."/>
            <person name="Ravi A."/>
            <person name="Getino M."/>
            <person name="Pursley I."/>
            <person name="Horton D.L."/>
            <person name="Alikhan N.F."/>
            <person name="Baker D."/>
            <person name="Gharbi K."/>
            <person name="Hall N."/>
            <person name="Watson M."/>
            <person name="Adriaenssens E.M."/>
            <person name="Foster-Nyarko E."/>
            <person name="Jarju S."/>
            <person name="Secka A."/>
            <person name="Antonio M."/>
            <person name="Oren A."/>
            <person name="Chaudhuri R.R."/>
            <person name="La Ragione R."/>
            <person name="Hildebrand F."/>
            <person name="Pallen M.J."/>
        </authorList>
    </citation>
    <scope>NUCLEOTIDE SEQUENCE</scope>
    <source>
        <strain evidence="4">USAMLcec2-132</strain>
    </source>
</reference>
<keyword evidence="2" id="KW-0521">NADP</keyword>
<evidence type="ECO:0000259" key="3">
    <source>
        <dbReference type="Pfam" id="PF04321"/>
    </source>
</evidence>
<dbReference type="Gene3D" id="3.40.50.720">
    <property type="entry name" value="NAD(P)-binding Rossmann-like Domain"/>
    <property type="match status" value="1"/>
</dbReference>
<evidence type="ECO:0000256" key="2">
    <source>
        <dbReference type="RuleBase" id="RU364082"/>
    </source>
</evidence>
<dbReference type="GO" id="GO:0006556">
    <property type="term" value="P:S-adenosylmethionine biosynthetic process"/>
    <property type="evidence" value="ECO:0007669"/>
    <property type="project" value="TreeGrafter"/>
</dbReference>
<reference evidence="4" key="2">
    <citation type="submission" date="2021-04" db="EMBL/GenBank/DDBJ databases">
        <authorList>
            <person name="Gilroy R."/>
        </authorList>
    </citation>
    <scope>NUCLEOTIDE SEQUENCE</scope>
    <source>
        <strain evidence="4">USAMLcec2-132</strain>
    </source>
</reference>
<keyword evidence="2" id="KW-0560">Oxidoreductase</keyword>
<dbReference type="GO" id="GO:0048269">
    <property type="term" value="C:methionine adenosyltransferase complex"/>
    <property type="evidence" value="ECO:0007669"/>
    <property type="project" value="TreeGrafter"/>
</dbReference>
<dbReference type="GO" id="GO:0048270">
    <property type="term" value="F:methionine adenosyltransferase regulator activity"/>
    <property type="evidence" value="ECO:0007669"/>
    <property type="project" value="TreeGrafter"/>
</dbReference>
<dbReference type="Pfam" id="PF04321">
    <property type="entry name" value="RmlD_sub_bind"/>
    <property type="match status" value="1"/>
</dbReference>
<dbReference type="InterPro" id="IPR029903">
    <property type="entry name" value="RmlD-like-bd"/>
</dbReference>
<evidence type="ECO:0000313" key="4">
    <source>
        <dbReference type="EMBL" id="HJC25302.1"/>
    </source>
</evidence>
<dbReference type="PANTHER" id="PTHR10491">
    <property type="entry name" value="DTDP-4-DEHYDRORHAMNOSE REDUCTASE"/>
    <property type="match status" value="1"/>
</dbReference>
<evidence type="ECO:0000256" key="1">
    <source>
        <dbReference type="ARBA" id="ARBA00010944"/>
    </source>
</evidence>
<protein>
    <recommendedName>
        <fullName evidence="2">dTDP-4-dehydrorhamnose reductase</fullName>
        <ecNumber evidence="2">1.1.1.133</ecNumber>
    </recommendedName>
</protein>
<dbReference type="PANTHER" id="PTHR10491:SF4">
    <property type="entry name" value="METHIONINE ADENOSYLTRANSFERASE 2 SUBUNIT BETA"/>
    <property type="match status" value="1"/>
</dbReference>
<dbReference type="SUPFAM" id="SSF51735">
    <property type="entry name" value="NAD(P)-binding Rossmann-fold domains"/>
    <property type="match status" value="1"/>
</dbReference>
<gene>
    <name evidence="4" type="ORF">H9761_16630</name>
</gene>
<accession>A0A9D2NJ14</accession>
<evidence type="ECO:0000313" key="5">
    <source>
        <dbReference type="Proteomes" id="UP000823891"/>
    </source>
</evidence>
<comment type="function">
    <text evidence="2">Catalyzes the reduction of dTDP-6-deoxy-L-lyxo-4-hexulose to yield dTDP-L-rhamnose.</text>
</comment>
<dbReference type="Proteomes" id="UP000823891">
    <property type="component" value="Unassembled WGS sequence"/>
</dbReference>
<feature type="domain" description="RmlD-like substrate binding" evidence="3">
    <location>
        <begin position="1"/>
        <end position="171"/>
    </location>
</feature>
<comment type="pathway">
    <text evidence="2">Carbohydrate biosynthesis; dTDP-L-rhamnose biosynthesis.</text>
</comment>
<sequence length="308" mass="34432">MRIMLTGAGGFLGSRLLLYYQEKYEVFAPSRRELDFTCEEAVTEAVGAFRPDVLIHCGAISDVGVCERDPEGSMRVNVEGTRNLARACGQVGARMVMCSSDQVYFRKAAEGEGREEFLRPHREEERCNPLPLYGRHKLLAEEACLTGQPDSVILRLTWMYGELTEEERKKGRKNLAVLLEEMYAQRQETMKQEKKKLSFSETDYRGVTDVGEVVRRMEDAWKLPPGIYNFGSPASGSMYECVRGALESLGMEDMAEPSEGSGGLRNLGMDPEKTARAGIRFPDSAEGLRRYLESLGACPEDPRSISLA</sequence>